<sequence length="201" mass="22380">MERRFFIAGLGALGATGLATAGRAQGAAELERIDAYLNAMRSAQGRFVQFNSDGSQSAGQYWLRKPGLMKFEYDAPHPHVIVADGTWVAVVDRNSNDDPHRYPVGRTPLNLILRDRIDLLNTGAVQRIRKSPNQTTLVAVDPDDPDSGTLEMVFSENPLALTQWVTTNPQGQRTTIQLASMEQNMDLPRNMFSIEQEVLRR</sequence>
<dbReference type="EMBL" id="CP064942">
    <property type="protein sequence ID" value="QPH54928.1"/>
    <property type="molecule type" value="Genomic_DNA"/>
</dbReference>
<accession>A0A7S9LTK2</accession>
<evidence type="ECO:0000313" key="3">
    <source>
        <dbReference type="Proteomes" id="UP000594800"/>
    </source>
</evidence>
<evidence type="ECO:0000256" key="1">
    <source>
        <dbReference type="ARBA" id="ARBA00022729"/>
    </source>
</evidence>
<dbReference type="PANTHER" id="PTHR35869:SF1">
    <property type="entry name" value="OUTER-MEMBRANE LIPOPROTEIN CARRIER PROTEIN"/>
    <property type="match status" value="1"/>
</dbReference>
<reference evidence="2 3" key="1">
    <citation type="submission" date="2020-11" db="EMBL/GenBank/DDBJ databases">
        <title>Description of Pontivivens ytuae sp. nov. isolated from deep sea sediment of Mariana Trench.</title>
        <authorList>
            <person name="Wang Z."/>
            <person name="Sun Q.-L."/>
            <person name="Xu X.-D."/>
            <person name="Tang Y.-Z."/>
            <person name="Zhang J."/>
        </authorList>
    </citation>
    <scope>NUCLEOTIDE SEQUENCE [LARGE SCALE GENOMIC DNA]</scope>
    <source>
        <strain evidence="2 3">MT2928</strain>
    </source>
</reference>
<name>A0A7S9LTK2_9RHOB</name>
<proteinExistence type="predicted"/>
<keyword evidence="2" id="KW-0449">Lipoprotein</keyword>
<dbReference type="PANTHER" id="PTHR35869">
    <property type="entry name" value="OUTER-MEMBRANE LIPOPROTEIN CARRIER PROTEIN"/>
    <property type="match status" value="1"/>
</dbReference>
<gene>
    <name evidence="2" type="ORF">I0K15_03940</name>
</gene>
<dbReference type="SUPFAM" id="SSF89392">
    <property type="entry name" value="Prokaryotic lipoproteins and lipoprotein localization factors"/>
    <property type="match status" value="1"/>
</dbReference>
<evidence type="ECO:0000313" key="2">
    <source>
        <dbReference type="EMBL" id="QPH54928.1"/>
    </source>
</evidence>
<dbReference type="AlphaFoldDB" id="A0A7S9LTK2"/>
<dbReference type="InterPro" id="IPR004564">
    <property type="entry name" value="OM_lipoprot_carrier_LolA-like"/>
</dbReference>
<keyword evidence="3" id="KW-1185">Reference proteome</keyword>
<dbReference type="KEGG" id="poz:I0K15_03940"/>
<dbReference type="CDD" id="cd16325">
    <property type="entry name" value="LolA"/>
    <property type="match status" value="1"/>
</dbReference>
<dbReference type="RefSeq" id="WP_196104129.1">
    <property type="nucleotide sequence ID" value="NZ_CP064942.1"/>
</dbReference>
<protein>
    <submittedName>
        <fullName evidence="2">Outer membrane lipoprotein carrier protein LolA</fullName>
    </submittedName>
</protein>
<keyword evidence="1" id="KW-0732">Signal</keyword>
<dbReference type="Gene3D" id="2.50.20.10">
    <property type="entry name" value="Lipoprotein localisation LolA/LolB/LppX"/>
    <property type="match status" value="1"/>
</dbReference>
<dbReference type="Pfam" id="PF03548">
    <property type="entry name" value="LolA"/>
    <property type="match status" value="1"/>
</dbReference>
<organism evidence="2 3">
    <name type="scientific">Pontivivens ytuae</name>
    <dbReference type="NCBI Taxonomy" id="2789856"/>
    <lineage>
        <taxon>Bacteria</taxon>
        <taxon>Pseudomonadati</taxon>
        <taxon>Pseudomonadota</taxon>
        <taxon>Alphaproteobacteria</taxon>
        <taxon>Rhodobacterales</taxon>
        <taxon>Paracoccaceae</taxon>
        <taxon>Pontivivens</taxon>
    </lineage>
</organism>
<dbReference type="InterPro" id="IPR029046">
    <property type="entry name" value="LolA/LolB/LppX"/>
</dbReference>
<dbReference type="Proteomes" id="UP000594800">
    <property type="component" value="Chromosome"/>
</dbReference>